<evidence type="ECO:0000313" key="2">
    <source>
        <dbReference type="EMBL" id="OEU07362.1"/>
    </source>
</evidence>
<dbReference type="AlphaFoldDB" id="A0A1E7EN40"/>
<reference evidence="2 3" key="1">
    <citation type="submission" date="2016-09" db="EMBL/GenBank/DDBJ databases">
        <title>Extensive genetic diversity and differential bi-allelic expression allows diatom success in the polar Southern Ocean.</title>
        <authorList>
            <consortium name="DOE Joint Genome Institute"/>
            <person name="Mock T."/>
            <person name="Otillar R.P."/>
            <person name="Strauss J."/>
            <person name="Dupont C."/>
            <person name="Frickenhaus S."/>
            <person name="Maumus F."/>
            <person name="Mcmullan M."/>
            <person name="Sanges R."/>
            <person name="Schmutz J."/>
            <person name="Toseland A."/>
            <person name="Valas R."/>
            <person name="Veluchamy A."/>
            <person name="Ward B.J."/>
            <person name="Allen A."/>
            <person name="Barry K."/>
            <person name="Falciatore A."/>
            <person name="Ferrante M."/>
            <person name="Fortunato A.E."/>
            <person name="Gloeckner G."/>
            <person name="Gruber A."/>
            <person name="Hipkin R."/>
            <person name="Janech M."/>
            <person name="Kroth P."/>
            <person name="Leese F."/>
            <person name="Lindquist E."/>
            <person name="Lyon B.R."/>
            <person name="Martin J."/>
            <person name="Mayer C."/>
            <person name="Parker M."/>
            <person name="Quesneville H."/>
            <person name="Raymond J."/>
            <person name="Uhlig C."/>
            <person name="Valentin K.U."/>
            <person name="Worden A.Z."/>
            <person name="Armbrust E.V."/>
            <person name="Bowler C."/>
            <person name="Green B."/>
            <person name="Moulton V."/>
            <person name="Van Oosterhout C."/>
            <person name="Grigoriev I."/>
        </authorList>
    </citation>
    <scope>NUCLEOTIDE SEQUENCE [LARGE SCALE GENOMIC DNA]</scope>
    <source>
        <strain evidence="2 3">CCMP1102</strain>
    </source>
</reference>
<protein>
    <submittedName>
        <fullName evidence="2">Uncharacterized protein</fullName>
    </submittedName>
</protein>
<organism evidence="2 3">
    <name type="scientific">Fragilariopsis cylindrus CCMP1102</name>
    <dbReference type="NCBI Taxonomy" id="635003"/>
    <lineage>
        <taxon>Eukaryota</taxon>
        <taxon>Sar</taxon>
        <taxon>Stramenopiles</taxon>
        <taxon>Ochrophyta</taxon>
        <taxon>Bacillariophyta</taxon>
        <taxon>Bacillariophyceae</taxon>
        <taxon>Bacillariophycidae</taxon>
        <taxon>Bacillariales</taxon>
        <taxon>Bacillariaceae</taxon>
        <taxon>Fragilariopsis</taxon>
    </lineage>
</organism>
<gene>
    <name evidence="2" type="ORF">FRACYDRAFT_271989</name>
</gene>
<dbReference type="Proteomes" id="UP000095751">
    <property type="component" value="Unassembled WGS sequence"/>
</dbReference>
<proteinExistence type="predicted"/>
<dbReference type="InParanoid" id="A0A1E7EN40"/>
<name>A0A1E7EN40_9STRA</name>
<dbReference type="KEGG" id="fcy:FRACYDRAFT_271989"/>
<feature type="region of interest" description="Disordered" evidence="1">
    <location>
        <begin position="83"/>
        <end position="106"/>
    </location>
</feature>
<dbReference type="EMBL" id="KV784386">
    <property type="protein sequence ID" value="OEU07362.1"/>
    <property type="molecule type" value="Genomic_DNA"/>
</dbReference>
<feature type="compositionally biased region" description="Gly residues" evidence="1">
    <location>
        <begin position="88"/>
        <end position="98"/>
    </location>
</feature>
<evidence type="ECO:0000313" key="3">
    <source>
        <dbReference type="Proteomes" id="UP000095751"/>
    </source>
</evidence>
<accession>A0A1E7EN40</accession>
<evidence type="ECO:0000256" key="1">
    <source>
        <dbReference type="SAM" id="MobiDB-lite"/>
    </source>
</evidence>
<sequence>MTDTFICLSCDDLVMATTTTASGKSKSTMKDFLQSTFPNVRTMILGMIDDDATNKKTNDMFLSDLTTTISSIATTSSWRLDRDLTMSRGGGGGGGSGKSDGSNSRKRIVLLTLVVEKRNEMNGKKKTE</sequence>
<keyword evidence="3" id="KW-1185">Reference proteome</keyword>